<reference evidence="1 2" key="1">
    <citation type="journal article" date="2023" name="bioRxiv">
        <title>High-quality genome assemblies of four members of thePodospora anserinaspecies complex.</title>
        <authorList>
            <person name="Ament-Velasquez S.L."/>
            <person name="Vogan A.A."/>
            <person name="Wallerman O."/>
            <person name="Hartmann F."/>
            <person name="Gautier V."/>
            <person name="Silar P."/>
            <person name="Giraud T."/>
            <person name="Johannesson H."/>
        </authorList>
    </citation>
    <scope>NUCLEOTIDE SEQUENCE [LARGE SCALE GENOMIC DNA]</scope>
    <source>
        <strain evidence="1 2">CBS 112042</strain>
    </source>
</reference>
<protein>
    <submittedName>
        <fullName evidence="1">Uncharacterized protein</fullName>
    </submittedName>
</protein>
<sequence>MTSNISVAAVRIKSGAPFQFAADQTTTRVCTLANGKLRVKVDNEEEYTIGARGVFKIDAAVGSRVFNRCYEDVVLHVNGFQAL</sequence>
<comment type="caution">
    <text evidence="1">The sequence shown here is derived from an EMBL/GenBank/DDBJ whole genome shotgun (WGS) entry which is preliminary data.</text>
</comment>
<dbReference type="RefSeq" id="XP_062730008.1">
    <property type="nucleotide sequence ID" value="XM_062881298.1"/>
</dbReference>
<accession>A0ABR0FE72</accession>
<evidence type="ECO:0000313" key="1">
    <source>
        <dbReference type="EMBL" id="KAK4641032.1"/>
    </source>
</evidence>
<organism evidence="1 2">
    <name type="scientific">Podospora bellae-mahoneyi</name>
    <dbReference type="NCBI Taxonomy" id="2093777"/>
    <lineage>
        <taxon>Eukaryota</taxon>
        <taxon>Fungi</taxon>
        <taxon>Dikarya</taxon>
        <taxon>Ascomycota</taxon>
        <taxon>Pezizomycotina</taxon>
        <taxon>Sordariomycetes</taxon>
        <taxon>Sordariomycetidae</taxon>
        <taxon>Sordariales</taxon>
        <taxon>Podosporaceae</taxon>
        <taxon>Podospora</taxon>
    </lineage>
</organism>
<proteinExistence type="predicted"/>
<name>A0ABR0FE72_9PEZI</name>
<dbReference type="Proteomes" id="UP001322138">
    <property type="component" value="Unassembled WGS sequence"/>
</dbReference>
<dbReference type="EMBL" id="JAFFGZ010000008">
    <property type="protein sequence ID" value="KAK4641032.1"/>
    <property type="molecule type" value="Genomic_DNA"/>
</dbReference>
<gene>
    <name evidence="1" type="ORF">QC761_608795</name>
</gene>
<keyword evidence="2" id="KW-1185">Reference proteome</keyword>
<evidence type="ECO:0000313" key="2">
    <source>
        <dbReference type="Proteomes" id="UP001322138"/>
    </source>
</evidence>
<dbReference type="GeneID" id="87900780"/>